<gene>
    <name evidence="2" type="ORF">HPTL_0357</name>
</gene>
<proteinExistence type="predicted"/>
<keyword evidence="1" id="KW-0472">Membrane</keyword>
<reference evidence="2 3" key="1">
    <citation type="submission" date="2018-04" db="EMBL/GenBank/DDBJ databases">
        <title>Complete genome sequence of Hydrogenophilus thermoluteolus TH-1.</title>
        <authorList>
            <person name="Arai H."/>
        </authorList>
    </citation>
    <scope>NUCLEOTIDE SEQUENCE [LARGE SCALE GENOMIC DNA]</scope>
    <source>
        <strain evidence="2 3">TH-1</strain>
    </source>
</reference>
<name>A0A2Z6DW45_HYDTE</name>
<dbReference type="Proteomes" id="UP000262004">
    <property type="component" value="Chromosome"/>
</dbReference>
<sequence>MASSPCPVSDRVAAVVEAVDAAGAWITIVEPRGGCGRCHESGGCGGVSLVNWQGTKRFWFPRAQWETPLEAGQPVWVVTASGAPLAAAWRVYGQPLVIGVALAAVGHALLAPFSSFVADGGAVALLVGTMLFVWRQAARRIRPVVRIVAR</sequence>
<dbReference type="AlphaFoldDB" id="A0A2Z6DW45"/>
<dbReference type="Pfam" id="PF04246">
    <property type="entry name" value="RseC_MucC"/>
    <property type="match status" value="1"/>
</dbReference>
<feature type="transmembrane region" description="Helical" evidence="1">
    <location>
        <begin position="116"/>
        <end position="134"/>
    </location>
</feature>
<protein>
    <submittedName>
        <fullName evidence="2">Positive regulator of sigma E</fullName>
    </submittedName>
</protein>
<organism evidence="2 3">
    <name type="scientific">Hydrogenophilus thermoluteolus</name>
    <name type="common">Pseudomonas hydrogenothermophila</name>
    <dbReference type="NCBI Taxonomy" id="297"/>
    <lineage>
        <taxon>Bacteria</taxon>
        <taxon>Pseudomonadati</taxon>
        <taxon>Pseudomonadota</taxon>
        <taxon>Hydrogenophilia</taxon>
        <taxon>Hydrogenophilales</taxon>
        <taxon>Hydrogenophilaceae</taxon>
        <taxon>Hydrogenophilus</taxon>
    </lineage>
</organism>
<feature type="transmembrane region" description="Helical" evidence="1">
    <location>
        <begin position="91"/>
        <end position="110"/>
    </location>
</feature>
<dbReference type="KEGG" id="htl:HPTL_0357"/>
<keyword evidence="3" id="KW-1185">Reference proteome</keyword>
<evidence type="ECO:0000313" key="2">
    <source>
        <dbReference type="EMBL" id="BBD76625.1"/>
    </source>
</evidence>
<keyword evidence="1" id="KW-1133">Transmembrane helix</keyword>
<accession>A0A2Z6DW45</accession>
<dbReference type="EMBL" id="AP018558">
    <property type="protein sequence ID" value="BBD76625.1"/>
    <property type="molecule type" value="Genomic_DNA"/>
</dbReference>
<keyword evidence="1" id="KW-0812">Transmembrane</keyword>
<evidence type="ECO:0000313" key="3">
    <source>
        <dbReference type="Proteomes" id="UP000262004"/>
    </source>
</evidence>
<evidence type="ECO:0000256" key="1">
    <source>
        <dbReference type="SAM" id="Phobius"/>
    </source>
</evidence>